<evidence type="ECO:0000313" key="2">
    <source>
        <dbReference type="Proteomes" id="UP001141434"/>
    </source>
</evidence>
<reference evidence="1" key="2">
    <citation type="journal article" date="2023" name="IMA Fungus">
        <title>Comparative genomic study of the Penicillium genus elucidates a diverse pangenome and 15 lateral gene transfer events.</title>
        <authorList>
            <person name="Petersen C."/>
            <person name="Sorensen T."/>
            <person name="Nielsen M.R."/>
            <person name="Sondergaard T.E."/>
            <person name="Sorensen J.L."/>
            <person name="Fitzpatrick D.A."/>
            <person name="Frisvad J.C."/>
            <person name="Nielsen K.L."/>
        </authorList>
    </citation>
    <scope>NUCLEOTIDE SEQUENCE</scope>
    <source>
        <strain evidence="1">IBT 34128</strain>
    </source>
</reference>
<dbReference type="GeneID" id="81391885"/>
<dbReference type="EMBL" id="JAPMSZ010000004">
    <property type="protein sequence ID" value="KAJ5104788.1"/>
    <property type="molecule type" value="Genomic_DNA"/>
</dbReference>
<protein>
    <submittedName>
        <fullName evidence="1">Uncharacterized protein</fullName>
    </submittedName>
</protein>
<dbReference type="AlphaFoldDB" id="A0A9W9KGJ5"/>
<organism evidence="1 2">
    <name type="scientific">Penicillium alfredii</name>
    <dbReference type="NCBI Taxonomy" id="1506179"/>
    <lineage>
        <taxon>Eukaryota</taxon>
        <taxon>Fungi</taxon>
        <taxon>Dikarya</taxon>
        <taxon>Ascomycota</taxon>
        <taxon>Pezizomycotina</taxon>
        <taxon>Eurotiomycetes</taxon>
        <taxon>Eurotiomycetidae</taxon>
        <taxon>Eurotiales</taxon>
        <taxon>Aspergillaceae</taxon>
        <taxon>Penicillium</taxon>
    </lineage>
</organism>
<dbReference type="Proteomes" id="UP001141434">
    <property type="component" value="Unassembled WGS sequence"/>
</dbReference>
<reference evidence="1" key="1">
    <citation type="submission" date="2022-11" db="EMBL/GenBank/DDBJ databases">
        <authorList>
            <person name="Petersen C."/>
        </authorList>
    </citation>
    <scope>NUCLEOTIDE SEQUENCE</scope>
    <source>
        <strain evidence="1">IBT 34128</strain>
    </source>
</reference>
<dbReference type="RefSeq" id="XP_056513784.1">
    <property type="nucleotide sequence ID" value="XM_056652717.1"/>
</dbReference>
<name>A0A9W9KGJ5_9EURO</name>
<proteinExistence type="predicted"/>
<gene>
    <name evidence="1" type="ORF">NUU61_002135</name>
</gene>
<keyword evidence="2" id="KW-1185">Reference proteome</keyword>
<sequence length="72" mass="8117">MASFIVSRLKNSQNLVPSPSFSVDDAENLENLENRETSLFETRCSLSFFRPILDPQPDKQAARSESACKKQP</sequence>
<evidence type="ECO:0000313" key="1">
    <source>
        <dbReference type="EMBL" id="KAJ5104788.1"/>
    </source>
</evidence>
<accession>A0A9W9KGJ5</accession>
<comment type="caution">
    <text evidence="1">The sequence shown here is derived from an EMBL/GenBank/DDBJ whole genome shotgun (WGS) entry which is preliminary data.</text>
</comment>